<evidence type="ECO:0000256" key="1">
    <source>
        <dbReference type="SAM" id="MobiDB-lite"/>
    </source>
</evidence>
<evidence type="ECO:0000313" key="3">
    <source>
        <dbReference type="Proteomes" id="UP000008177"/>
    </source>
</evidence>
<dbReference type="Proteomes" id="UP000008177">
    <property type="component" value="Unplaced contigs"/>
</dbReference>
<feature type="region of interest" description="Disordered" evidence="1">
    <location>
        <begin position="1"/>
        <end position="50"/>
    </location>
</feature>
<feature type="compositionally biased region" description="Low complexity" evidence="1">
    <location>
        <begin position="18"/>
        <end position="41"/>
    </location>
</feature>
<evidence type="ECO:0000313" key="2">
    <source>
        <dbReference type="EMBL" id="CCD56128.1"/>
    </source>
</evidence>
<dbReference type="InParanoid" id="G2YXF7"/>
<name>G2YXF7_BOTF4</name>
<organism evidence="2 3">
    <name type="scientific">Botryotinia fuckeliana (strain T4)</name>
    <name type="common">Noble rot fungus</name>
    <name type="synonym">Botrytis cinerea</name>
    <dbReference type="NCBI Taxonomy" id="999810"/>
    <lineage>
        <taxon>Eukaryota</taxon>
        <taxon>Fungi</taxon>
        <taxon>Dikarya</taxon>
        <taxon>Ascomycota</taxon>
        <taxon>Pezizomycotina</taxon>
        <taxon>Leotiomycetes</taxon>
        <taxon>Helotiales</taxon>
        <taxon>Sclerotiniaceae</taxon>
        <taxon>Botrytis</taxon>
    </lineage>
</organism>
<gene>
    <name evidence="2" type="ORF">BofuT4_uP147380.1</name>
</gene>
<dbReference type="EMBL" id="FQ790359">
    <property type="protein sequence ID" value="CCD56128.1"/>
    <property type="molecule type" value="Genomic_DNA"/>
</dbReference>
<protein>
    <submittedName>
        <fullName evidence="2">Uncharacterized protein</fullName>
    </submittedName>
</protein>
<accession>G2YXF7</accession>
<dbReference type="AlphaFoldDB" id="G2YXF7"/>
<feature type="compositionally biased region" description="Basic and acidic residues" evidence="1">
    <location>
        <begin position="1"/>
        <end position="16"/>
    </location>
</feature>
<proteinExistence type="predicted"/>
<dbReference type="HOGENOM" id="CLU_2654237_0_0_1"/>
<sequence length="76" mass="8590">MVEWQREREREERSERTLALSISSQLPAPSSQSPVPSSLPAIHRATLPPSPPTQLVLFAKLLPRPRINRRSQTLPV</sequence>
<reference evidence="3" key="1">
    <citation type="journal article" date="2011" name="PLoS Genet.">
        <title>Genomic analysis of the necrotrophic fungal pathogens Sclerotinia sclerotiorum and Botrytis cinerea.</title>
        <authorList>
            <person name="Amselem J."/>
            <person name="Cuomo C.A."/>
            <person name="van Kan J.A."/>
            <person name="Viaud M."/>
            <person name="Benito E.P."/>
            <person name="Couloux A."/>
            <person name="Coutinho P.M."/>
            <person name="de Vries R.P."/>
            <person name="Dyer P.S."/>
            <person name="Fillinger S."/>
            <person name="Fournier E."/>
            <person name="Gout L."/>
            <person name="Hahn M."/>
            <person name="Kohn L."/>
            <person name="Lapalu N."/>
            <person name="Plummer K.M."/>
            <person name="Pradier J.M."/>
            <person name="Quevillon E."/>
            <person name="Sharon A."/>
            <person name="Simon A."/>
            <person name="ten Have A."/>
            <person name="Tudzynski B."/>
            <person name="Tudzynski P."/>
            <person name="Wincker P."/>
            <person name="Andrew M."/>
            <person name="Anthouard V."/>
            <person name="Beever R.E."/>
            <person name="Beffa R."/>
            <person name="Benoit I."/>
            <person name="Bouzid O."/>
            <person name="Brault B."/>
            <person name="Chen Z."/>
            <person name="Choquer M."/>
            <person name="Collemare J."/>
            <person name="Cotton P."/>
            <person name="Danchin E.G."/>
            <person name="Da Silva C."/>
            <person name="Gautier A."/>
            <person name="Giraud C."/>
            <person name="Giraud T."/>
            <person name="Gonzalez C."/>
            <person name="Grossetete S."/>
            <person name="Guldener U."/>
            <person name="Henrissat B."/>
            <person name="Howlett B.J."/>
            <person name="Kodira C."/>
            <person name="Kretschmer M."/>
            <person name="Lappartient A."/>
            <person name="Leroch M."/>
            <person name="Levis C."/>
            <person name="Mauceli E."/>
            <person name="Neuveglise C."/>
            <person name="Oeser B."/>
            <person name="Pearson M."/>
            <person name="Poulain J."/>
            <person name="Poussereau N."/>
            <person name="Quesneville H."/>
            <person name="Rascle C."/>
            <person name="Schumacher J."/>
            <person name="Segurens B."/>
            <person name="Sexton A."/>
            <person name="Silva E."/>
            <person name="Sirven C."/>
            <person name="Soanes D.M."/>
            <person name="Talbot N.J."/>
            <person name="Templeton M."/>
            <person name="Yandava C."/>
            <person name="Yarden O."/>
            <person name="Zeng Q."/>
            <person name="Rollins J.A."/>
            <person name="Lebrun M.H."/>
            <person name="Dickman M."/>
        </authorList>
    </citation>
    <scope>NUCLEOTIDE SEQUENCE [LARGE SCALE GENOMIC DNA]</scope>
    <source>
        <strain evidence="3">T4</strain>
    </source>
</reference>